<feature type="transmembrane region" description="Helical" evidence="11">
    <location>
        <begin position="187"/>
        <end position="209"/>
    </location>
</feature>
<dbReference type="InterPro" id="IPR038665">
    <property type="entry name" value="Voltage-dep_anion_channel_sf"/>
</dbReference>
<evidence type="ECO:0000256" key="4">
    <source>
        <dbReference type="ARBA" id="ARBA00022448"/>
    </source>
</evidence>
<dbReference type="PANTHER" id="PTHR31269">
    <property type="entry name" value="S-TYPE ANION CHANNEL SLAH3"/>
    <property type="match status" value="1"/>
</dbReference>
<evidence type="ECO:0000256" key="1">
    <source>
        <dbReference type="ARBA" id="ARBA00004127"/>
    </source>
</evidence>
<dbReference type="FunCoup" id="A0A6P4AZI2">
    <property type="interactions" value="10"/>
</dbReference>
<sequence>MDKKQSSPRLLDSHFVDIHEVLPEEEEEEGCSTRMADKAEKRFNRPIKGREMKRNHRSFSRQVSLETGFSVLNRESKAKDERRSLPRSGRSFGGFDSANRIGIDGRKEDHFSMFKTKSTLTKQNSLLPHKKEREMESQRTEGSIGGDESVNRSVPAGRYFAALRGPELDQVKDYEDILLPKDEKWPFLLRFPIGCFGICLGLSSQAVLWRCLATSPATKFLHISPFINLALWILALAVLFSVSFTYILKCIFYFEAVKREYFHPVRVNFFFAPWVVCMFLAIGVPPMFAPQTLHPALWCTFMGPYFLLELKIYGQWLSGGKRRLCKVANPSSHLSVVGNFVGAILASKVGWQEAAKFLWAVGFAHYLVLFVTLYQRLPTSEALPKELHPVYSMFIAAPSAASIAWETIYGEFDGCSRTCYFIALFLYVSLVVRINFFTGFRFSVAWWSYTFPMTTASVATIKYAEHVPSFLSKGLALTLSFMSSTMVFVLFVSTLLHAFVWHTLFPNDLAIAITKKRLVKDKKPFKRAYDIKRWTKTALTKHGSANKDFEEDKEEGY</sequence>
<evidence type="ECO:0000256" key="7">
    <source>
        <dbReference type="ARBA" id="ARBA00022989"/>
    </source>
</evidence>
<keyword evidence="12" id="KW-1185">Reference proteome</keyword>
<feature type="compositionally biased region" description="Basic and acidic residues" evidence="10">
    <location>
        <begin position="129"/>
        <end position="139"/>
    </location>
</feature>
<dbReference type="Proteomes" id="UP001652623">
    <property type="component" value="Chromosome 6"/>
</dbReference>
<evidence type="ECO:0000256" key="11">
    <source>
        <dbReference type="SAM" id="Phobius"/>
    </source>
</evidence>
<comment type="similarity">
    <text evidence="3">Belongs to the SLAC1 S-type anion channel family.</text>
</comment>
<evidence type="ECO:0000256" key="8">
    <source>
        <dbReference type="ARBA" id="ARBA00023065"/>
    </source>
</evidence>
<proteinExistence type="inferred from homology"/>
<evidence type="ECO:0000313" key="12">
    <source>
        <dbReference type="Proteomes" id="UP001652623"/>
    </source>
</evidence>
<keyword evidence="8" id="KW-0406">Ion transport</keyword>
<dbReference type="GeneID" id="107434623"/>
<feature type="transmembrane region" description="Helical" evidence="11">
    <location>
        <begin position="389"/>
        <end position="408"/>
    </location>
</feature>
<dbReference type="PANTHER" id="PTHR31269:SF11">
    <property type="entry name" value="GUARD CELL S-TYPE ANION CHANNEL SLAC1"/>
    <property type="match status" value="1"/>
</dbReference>
<keyword evidence="9 11" id="KW-0472">Membrane</keyword>
<feature type="transmembrane region" description="Helical" evidence="11">
    <location>
        <begin position="420"/>
        <end position="440"/>
    </location>
</feature>
<protein>
    <submittedName>
        <fullName evidence="13">Guard cell S-type anion channel SLAC1</fullName>
    </submittedName>
</protein>
<feature type="transmembrane region" description="Helical" evidence="11">
    <location>
        <begin position="357"/>
        <end position="377"/>
    </location>
</feature>
<reference evidence="13" key="1">
    <citation type="submission" date="2025-08" db="UniProtKB">
        <authorList>
            <consortium name="RefSeq"/>
        </authorList>
    </citation>
    <scope>IDENTIFICATION</scope>
    <source>
        <tissue evidence="13">Seedling</tissue>
    </source>
</reference>
<feature type="transmembrane region" description="Helical" evidence="11">
    <location>
        <begin position="446"/>
        <end position="464"/>
    </location>
</feature>
<dbReference type="GO" id="GO:0012505">
    <property type="term" value="C:endomembrane system"/>
    <property type="evidence" value="ECO:0007669"/>
    <property type="project" value="UniProtKB-SubCell"/>
</dbReference>
<evidence type="ECO:0000256" key="2">
    <source>
        <dbReference type="ARBA" id="ARBA00004236"/>
    </source>
</evidence>
<evidence type="ECO:0000256" key="6">
    <source>
        <dbReference type="ARBA" id="ARBA00022692"/>
    </source>
</evidence>
<evidence type="ECO:0000256" key="10">
    <source>
        <dbReference type="SAM" id="MobiDB-lite"/>
    </source>
</evidence>
<feature type="region of interest" description="Disordered" evidence="10">
    <location>
        <begin position="122"/>
        <end position="148"/>
    </location>
</feature>
<dbReference type="GO" id="GO:0090332">
    <property type="term" value="P:stomatal closure"/>
    <property type="evidence" value="ECO:0007669"/>
    <property type="project" value="TreeGrafter"/>
</dbReference>
<keyword evidence="7 11" id="KW-1133">Transmembrane helix</keyword>
<keyword evidence="5" id="KW-1003">Cell membrane</keyword>
<dbReference type="InParanoid" id="A0A6P4AZI2"/>
<dbReference type="AlphaFoldDB" id="A0A6P4AZI2"/>
<feature type="transmembrane region" description="Helical" evidence="11">
    <location>
        <begin position="269"/>
        <end position="289"/>
    </location>
</feature>
<organism evidence="12 13">
    <name type="scientific">Ziziphus jujuba</name>
    <name type="common">Chinese jujube</name>
    <name type="synonym">Ziziphus sativa</name>
    <dbReference type="NCBI Taxonomy" id="326968"/>
    <lineage>
        <taxon>Eukaryota</taxon>
        <taxon>Viridiplantae</taxon>
        <taxon>Streptophyta</taxon>
        <taxon>Embryophyta</taxon>
        <taxon>Tracheophyta</taxon>
        <taxon>Spermatophyta</taxon>
        <taxon>Magnoliopsida</taxon>
        <taxon>eudicotyledons</taxon>
        <taxon>Gunneridae</taxon>
        <taxon>Pentapetalae</taxon>
        <taxon>rosids</taxon>
        <taxon>fabids</taxon>
        <taxon>Rosales</taxon>
        <taxon>Rhamnaceae</taxon>
        <taxon>Paliureae</taxon>
        <taxon>Ziziphus</taxon>
    </lineage>
</organism>
<evidence type="ECO:0000256" key="9">
    <source>
        <dbReference type="ARBA" id="ARBA00023136"/>
    </source>
</evidence>
<keyword evidence="4" id="KW-0813">Transport</keyword>
<feature type="region of interest" description="Disordered" evidence="10">
    <location>
        <begin position="24"/>
        <end position="61"/>
    </location>
</feature>
<dbReference type="InterPro" id="IPR004695">
    <property type="entry name" value="SLAC1/Mae1/Ssu1/TehA"/>
</dbReference>
<evidence type="ECO:0000313" key="13">
    <source>
        <dbReference type="RefSeq" id="XP_015901593.2"/>
    </source>
</evidence>
<feature type="transmembrane region" description="Helical" evidence="11">
    <location>
        <begin position="229"/>
        <end position="248"/>
    </location>
</feature>
<feature type="transmembrane region" description="Helical" evidence="11">
    <location>
        <begin position="476"/>
        <end position="500"/>
    </location>
</feature>
<dbReference type="CDD" id="cd09323">
    <property type="entry name" value="TDT_SLAC1_like"/>
    <property type="match status" value="1"/>
</dbReference>
<evidence type="ECO:0000256" key="3">
    <source>
        <dbReference type="ARBA" id="ARBA00007808"/>
    </source>
</evidence>
<dbReference type="InterPro" id="IPR030183">
    <property type="entry name" value="SLAC/SLAH"/>
</dbReference>
<feature type="compositionally biased region" description="Basic and acidic residues" evidence="10">
    <location>
        <begin position="35"/>
        <end position="52"/>
    </location>
</feature>
<gene>
    <name evidence="13" type="primary">LOC107434623</name>
</gene>
<dbReference type="GO" id="GO:0005886">
    <property type="term" value="C:plasma membrane"/>
    <property type="evidence" value="ECO:0007669"/>
    <property type="project" value="UniProtKB-SubCell"/>
</dbReference>
<name>A0A6P4AZI2_ZIZJJ</name>
<dbReference type="GO" id="GO:0008308">
    <property type="term" value="F:voltage-gated monoatomic anion channel activity"/>
    <property type="evidence" value="ECO:0007669"/>
    <property type="project" value="InterPro"/>
</dbReference>
<accession>A0A6P4AZI2</accession>
<dbReference type="Gene3D" id="1.50.10.150">
    <property type="entry name" value="Voltage-dependent anion channel"/>
    <property type="match status" value="1"/>
</dbReference>
<keyword evidence="6 11" id="KW-0812">Transmembrane</keyword>
<dbReference type="KEGG" id="zju:107434623"/>
<comment type="subcellular location">
    <subcellularLocation>
        <location evidence="2">Cell membrane</location>
    </subcellularLocation>
    <subcellularLocation>
        <location evidence="1">Endomembrane system</location>
        <topology evidence="1">Multi-pass membrane protein</topology>
    </subcellularLocation>
</comment>
<dbReference type="Pfam" id="PF03595">
    <property type="entry name" value="SLAC1"/>
    <property type="match status" value="1"/>
</dbReference>
<dbReference type="RefSeq" id="XP_015901593.2">
    <property type="nucleotide sequence ID" value="XM_016046107.4"/>
</dbReference>
<evidence type="ECO:0000256" key="5">
    <source>
        <dbReference type="ARBA" id="ARBA00022475"/>
    </source>
</evidence>
<dbReference type="GO" id="GO:0006873">
    <property type="term" value="P:intracellular monoatomic ion homeostasis"/>
    <property type="evidence" value="ECO:0007669"/>
    <property type="project" value="InterPro"/>
</dbReference>